<accession>A0A1G2HXW8</accession>
<dbReference type="Proteomes" id="UP000178380">
    <property type="component" value="Unassembled WGS sequence"/>
</dbReference>
<feature type="transmembrane region" description="Helical" evidence="1">
    <location>
        <begin position="501"/>
        <end position="521"/>
    </location>
</feature>
<feature type="transmembrane region" description="Helical" evidence="1">
    <location>
        <begin position="527"/>
        <end position="549"/>
    </location>
</feature>
<organism evidence="2 3">
    <name type="scientific">Candidatus Staskawiczbacteria bacterium RIFCSPHIGHO2_02_FULL_34_10</name>
    <dbReference type="NCBI Taxonomy" id="1802205"/>
    <lineage>
        <taxon>Bacteria</taxon>
        <taxon>Candidatus Staskawicziibacteriota</taxon>
    </lineage>
</organism>
<gene>
    <name evidence="2" type="ORF">A3C58_02490</name>
</gene>
<sequence length="564" mass="65210">MSEISESTKNLIDKYSFWQKSLKPSDSAPTIHVDEVASKVAAFYEQIRTIIDWKEEHLMRRAAIIRKLKGRFLDLELNSFSSDNIAEPLVLELIRGGYFPNDRIEESKIQDVQKIINKYVFILKHSPENKKGKVGIQFYTKLLEIAACEIEETLAPSIKEMALMDYMFEMMKARIKVNEAIYEKNILKREPAHNAFGIPTSNAERSSVGWADAGGEKDIQIYIAVQQSLFKLDAPIISYNLIKYKYPQWDKPSEEELFKISQNIFKILQIIEKDLSCPIARKFYYVCEKYDTPYLLLGDILSKDDIEKIAKEIQDPSSMEAKVQNAYVKRLKDLKAKIKRAAIYSTTSIFITKVLSLILLEIILAKIFKGHINITALSVDILLPTFLMIFLVTTIKPPSKKNLQLVILETMKIVYKKDKIDIYEIKLNRKRGLSTKFFLSLIYLVGACITFGFIYWIFNYFKFPITSILIDTIFIALILFAGKAIKTRSQELTIEEEPGGFLGFMSDILLLPITGMGRWMSNTWKQYNAIAAFFNALIDMPFSSFVEFVEGWRYFIKEKKEEMR</sequence>
<evidence type="ECO:0000313" key="3">
    <source>
        <dbReference type="Proteomes" id="UP000178380"/>
    </source>
</evidence>
<feature type="transmembrane region" description="Helical" evidence="1">
    <location>
        <begin position="341"/>
        <end position="368"/>
    </location>
</feature>
<protein>
    <submittedName>
        <fullName evidence="2">Uncharacterized protein</fullName>
    </submittedName>
</protein>
<keyword evidence="1" id="KW-0472">Membrane</keyword>
<comment type="caution">
    <text evidence="2">The sequence shown here is derived from an EMBL/GenBank/DDBJ whole genome shotgun (WGS) entry which is preliminary data.</text>
</comment>
<dbReference type="STRING" id="1802205.A3C58_02490"/>
<evidence type="ECO:0000313" key="2">
    <source>
        <dbReference type="EMBL" id="OGZ67333.1"/>
    </source>
</evidence>
<feature type="transmembrane region" description="Helical" evidence="1">
    <location>
        <begin position="463"/>
        <end position="481"/>
    </location>
</feature>
<feature type="transmembrane region" description="Helical" evidence="1">
    <location>
        <begin position="437"/>
        <end position="457"/>
    </location>
</feature>
<evidence type="ECO:0000256" key="1">
    <source>
        <dbReference type="SAM" id="Phobius"/>
    </source>
</evidence>
<name>A0A1G2HXW8_9BACT</name>
<reference evidence="2 3" key="1">
    <citation type="journal article" date="2016" name="Nat. Commun.">
        <title>Thousands of microbial genomes shed light on interconnected biogeochemical processes in an aquifer system.</title>
        <authorList>
            <person name="Anantharaman K."/>
            <person name="Brown C.T."/>
            <person name="Hug L.A."/>
            <person name="Sharon I."/>
            <person name="Castelle C.J."/>
            <person name="Probst A.J."/>
            <person name="Thomas B.C."/>
            <person name="Singh A."/>
            <person name="Wilkins M.J."/>
            <person name="Karaoz U."/>
            <person name="Brodie E.L."/>
            <person name="Williams K.H."/>
            <person name="Hubbard S.S."/>
            <person name="Banfield J.F."/>
        </authorList>
    </citation>
    <scope>NUCLEOTIDE SEQUENCE [LARGE SCALE GENOMIC DNA]</scope>
</reference>
<feature type="transmembrane region" description="Helical" evidence="1">
    <location>
        <begin position="374"/>
        <end position="395"/>
    </location>
</feature>
<dbReference type="EMBL" id="MHOR01000011">
    <property type="protein sequence ID" value="OGZ67333.1"/>
    <property type="molecule type" value="Genomic_DNA"/>
</dbReference>
<keyword evidence="1" id="KW-0812">Transmembrane</keyword>
<proteinExistence type="predicted"/>
<dbReference type="AlphaFoldDB" id="A0A1G2HXW8"/>
<keyword evidence="1" id="KW-1133">Transmembrane helix</keyword>